<dbReference type="RefSeq" id="WP_218089959.1">
    <property type="nucleotide sequence ID" value="NZ_CAJVAS010000001.1"/>
</dbReference>
<evidence type="ECO:0000313" key="2">
    <source>
        <dbReference type="EMBL" id="CAG7597191.1"/>
    </source>
</evidence>
<accession>A0A916JRP1</accession>
<evidence type="ECO:0000313" key="3">
    <source>
        <dbReference type="Proteomes" id="UP000693672"/>
    </source>
</evidence>
<keyword evidence="2" id="KW-0418">Kinase</keyword>
<dbReference type="PANTHER" id="PTHR21064:SF6">
    <property type="entry name" value="AMINOGLYCOSIDE PHOSPHOTRANSFERASE DOMAIN-CONTAINING PROTEIN"/>
    <property type="match status" value="1"/>
</dbReference>
<dbReference type="InterPro" id="IPR002575">
    <property type="entry name" value="Aminoglycoside_PTrfase"/>
</dbReference>
<sequence length="339" mass="38627">MNEPTDLLHYALAAYDMNADSVAVESVMPRNFHGDAHYKIRIGELAYSARFISGSRYEHDVFLPLTDAVLTEQMRFISFLNGHGIPFMRPVPTVSGEDYHKLVWNGAEYRFFLFEWIEGRHITRCTDSVAYKIGALVRRLHALAANYECALPKISHREGSLTFLSMLEEAASAAPAECRKLLHPYIADAQRHIGQAHRSTREYRMQSDLNPLNILWDDKEQCIGIVDFEHIGYTERIEGLAWLIKWYSRTAGLFSHHVSPALAQSLLDGYRASDDLKPADWERLPSLIWLTGCLNWGFVDKTRRIVKQSISASQMKTELDAHLTKYTERGAKLGALLTL</sequence>
<name>A0A916JRP1_9BACL</name>
<reference evidence="2" key="1">
    <citation type="submission" date="2021-06" db="EMBL/GenBank/DDBJ databases">
        <authorList>
            <person name="Criscuolo A."/>
        </authorList>
    </citation>
    <scope>NUCLEOTIDE SEQUENCE</scope>
    <source>
        <strain evidence="2">CIP111600</strain>
    </source>
</reference>
<dbReference type="EMBL" id="CAJVAS010000001">
    <property type="protein sequence ID" value="CAG7597191.1"/>
    <property type="molecule type" value="Genomic_DNA"/>
</dbReference>
<gene>
    <name evidence="2" type="primary">srkA_1</name>
    <name evidence="2" type="ORF">PAESOLCIP111_00125</name>
</gene>
<proteinExistence type="predicted"/>
<dbReference type="InterPro" id="IPR050249">
    <property type="entry name" value="Pseudomonas-type_ThrB"/>
</dbReference>
<feature type="domain" description="Aminoglycoside phosphotransferase" evidence="1">
    <location>
        <begin position="67"/>
        <end position="279"/>
    </location>
</feature>
<evidence type="ECO:0000259" key="1">
    <source>
        <dbReference type="Pfam" id="PF01636"/>
    </source>
</evidence>
<dbReference type="Pfam" id="PF01636">
    <property type="entry name" value="APH"/>
    <property type="match status" value="1"/>
</dbReference>
<protein>
    <submittedName>
        <fullName evidence="2">Stress response kinase A</fullName>
        <ecNumber evidence="2">2.7.11.1</ecNumber>
    </submittedName>
</protein>
<dbReference type="GO" id="GO:0019202">
    <property type="term" value="F:amino acid kinase activity"/>
    <property type="evidence" value="ECO:0007669"/>
    <property type="project" value="TreeGrafter"/>
</dbReference>
<dbReference type="GO" id="GO:0004674">
    <property type="term" value="F:protein serine/threonine kinase activity"/>
    <property type="evidence" value="ECO:0007669"/>
    <property type="project" value="UniProtKB-EC"/>
</dbReference>
<dbReference type="EC" id="2.7.11.1" evidence="2"/>
<keyword evidence="2" id="KW-0808">Transferase</keyword>
<dbReference type="Proteomes" id="UP000693672">
    <property type="component" value="Unassembled WGS sequence"/>
</dbReference>
<dbReference type="AlphaFoldDB" id="A0A916JRP1"/>
<comment type="caution">
    <text evidence="2">The sequence shown here is derived from an EMBL/GenBank/DDBJ whole genome shotgun (WGS) entry which is preliminary data.</text>
</comment>
<organism evidence="2 3">
    <name type="scientific">Paenibacillus solanacearum</name>
    <dbReference type="NCBI Taxonomy" id="2048548"/>
    <lineage>
        <taxon>Bacteria</taxon>
        <taxon>Bacillati</taxon>
        <taxon>Bacillota</taxon>
        <taxon>Bacilli</taxon>
        <taxon>Bacillales</taxon>
        <taxon>Paenibacillaceae</taxon>
        <taxon>Paenibacillus</taxon>
    </lineage>
</organism>
<keyword evidence="3" id="KW-1185">Reference proteome</keyword>
<dbReference type="PANTHER" id="PTHR21064">
    <property type="entry name" value="AMINOGLYCOSIDE PHOSPHOTRANSFERASE DOMAIN-CONTAINING PROTEIN-RELATED"/>
    <property type="match status" value="1"/>
</dbReference>